<sequence>MELKKTISNKIMIILIAIIVAIFAMGWILPIGIDKVTRLSYREYLFSTYTVFTQFGFLMFSFLVSFFINKEYSGKTILFYRMMNTNSLTFYIKKVLTLTVETLGSILVLLFIVSFIFMDFSVILQMFFLLSMISIQYILIVALISFLSANVLLSIGFSILYWITTVLFVAIGGFLRFFAIFDASNELYLNVQNFLEGSENSISFDHNLLIILYIIVLTVIALAIARVNNKRWLRLGV</sequence>
<dbReference type="AlphaFoldDB" id="A0A2S7M0M4"/>
<organism evidence="1 2">
    <name type="scientific">Enterococcus faecalis</name>
    <name type="common">Streptococcus faecalis</name>
    <dbReference type="NCBI Taxonomy" id="1351"/>
    <lineage>
        <taxon>Bacteria</taxon>
        <taxon>Bacillati</taxon>
        <taxon>Bacillota</taxon>
        <taxon>Bacilli</taxon>
        <taxon>Lactobacillales</taxon>
        <taxon>Enterococcaceae</taxon>
        <taxon>Enterococcus</taxon>
    </lineage>
</organism>
<gene>
    <name evidence="1" type="ORF">EY666_15070</name>
</gene>
<dbReference type="Proteomes" id="UP000305511">
    <property type="component" value="Unassembled WGS sequence"/>
</dbReference>
<accession>A0A2S7M0M4</accession>
<dbReference type="EMBL" id="SIYF01000430">
    <property type="protein sequence ID" value="TKK70550.1"/>
    <property type="molecule type" value="Genomic_DNA"/>
</dbReference>
<evidence type="ECO:0000313" key="2">
    <source>
        <dbReference type="Proteomes" id="UP000305511"/>
    </source>
</evidence>
<name>A0A2S7M0M4_ENTFL</name>
<reference evidence="1 2" key="1">
    <citation type="submission" date="2019-02" db="EMBL/GenBank/DDBJ databases">
        <title>Bacteria dissemination in different level of health care in South Africa: the effectiveness of infections prevention and control.</title>
        <authorList>
            <person name="Shobo C."/>
            <person name="Amoako D.G."/>
            <person name="Allam M."/>
            <person name="Ismail A."/>
            <person name="Bester L.A."/>
            <person name="Essack S.Y."/>
        </authorList>
    </citation>
    <scope>NUCLEOTIDE SEQUENCE [LARGE SCALE GENOMIC DNA]</scope>
    <source>
        <strain evidence="1 2">2SIL2</strain>
    </source>
</reference>
<evidence type="ECO:0000313" key="1">
    <source>
        <dbReference type="EMBL" id="TKK70550.1"/>
    </source>
</evidence>
<proteinExistence type="predicted"/>
<comment type="caution">
    <text evidence="1">The sequence shown here is derived from an EMBL/GenBank/DDBJ whole genome shotgun (WGS) entry which is preliminary data.</text>
</comment>
<protein>
    <submittedName>
        <fullName evidence="1">Peptide ABC transporter permease</fullName>
    </submittedName>
</protein>